<dbReference type="Proteomes" id="UP001054252">
    <property type="component" value="Unassembled WGS sequence"/>
</dbReference>
<keyword evidence="3" id="KW-1185">Reference proteome</keyword>
<evidence type="ECO:0000313" key="2">
    <source>
        <dbReference type="EMBL" id="GKV50348.1"/>
    </source>
</evidence>
<proteinExistence type="predicted"/>
<evidence type="ECO:0000256" key="1">
    <source>
        <dbReference type="SAM" id="MobiDB-lite"/>
    </source>
</evidence>
<evidence type="ECO:0000313" key="3">
    <source>
        <dbReference type="Proteomes" id="UP001054252"/>
    </source>
</evidence>
<dbReference type="EMBL" id="BPVZ01000359">
    <property type="protein sequence ID" value="GKV50348.1"/>
    <property type="molecule type" value="Genomic_DNA"/>
</dbReference>
<sequence>MTSGGNSVRTGPRCQASDCYSNSSMTEVRSHPEVQARTGEELLVWCNYNILDEASTL</sequence>
<name>A0AAV5MK26_9ROSI</name>
<dbReference type="AlphaFoldDB" id="A0AAV5MK26"/>
<feature type="region of interest" description="Disordered" evidence="1">
    <location>
        <begin position="1"/>
        <end position="34"/>
    </location>
</feature>
<comment type="caution">
    <text evidence="2">The sequence shown here is derived from an EMBL/GenBank/DDBJ whole genome shotgun (WGS) entry which is preliminary data.</text>
</comment>
<protein>
    <submittedName>
        <fullName evidence="2">Uncharacterized protein</fullName>
    </submittedName>
</protein>
<organism evidence="2 3">
    <name type="scientific">Rubroshorea leprosula</name>
    <dbReference type="NCBI Taxonomy" id="152421"/>
    <lineage>
        <taxon>Eukaryota</taxon>
        <taxon>Viridiplantae</taxon>
        <taxon>Streptophyta</taxon>
        <taxon>Embryophyta</taxon>
        <taxon>Tracheophyta</taxon>
        <taxon>Spermatophyta</taxon>
        <taxon>Magnoliopsida</taxon>
        <taxon>eudicotyledons</taxon>
        <taxon>Gunneridae</taxon>
        <taxon>Pentapetalae</taxon>
        <taxon>rosids</taxon>
        <taxon>malvids</taxon>
        <taxon>Malvales</taxon>
        <taxon>Dipterocarpaceae</taxon>
        <taxon>Rubroshorea</taxon>
    </lineage>
</organism>
<accession>A0AAV5MK26</accession>
<gene>
    <name evidence="2" type="ORF">SLEP1_g57056</name>
</gene>
<feature type="compositionally biased region" description="Polar residues" evidence="1">
    <location>
        <begin position="18"/>
        <end position="27"/>
    </location>
</feature>
<reference evidence="2 3" key="1">
    <citation type="journal article" date="2021" name="Commun. Biol.">
        <title>The genome of Shorea leprosula (Dipterocarpaceae) highlights the ecological relevance of drought in aseasonal tropical rainforests.</title>
        <authorList>
            <person name="Ng K.K.S."/>
            <person name="Kobayashi M.J."/>
            <person name="Fawcett J.A."/>
            <person name="Hatakeyama M."/>
            <person name="Paape T."/>
            <person name="Ng C.H."/>
            <person name="Ang C.C."/>
            <person name="Tnah L.H."/>
            <person name="Lee C.T."/>
            <person name="Nishiyama T."/>
            <person name="Sese J."/>
            <person name="O'Brien M.J."/>
            <person name="Copetti D."/>
            <person name="Mohd Noor M.I."/>
            <person name="Ong R.C."/>
            <person name="Putra M."/>
            <person name="Sireger I.Z."/>
            <person name="Indrioko S."/>
            <person name="Kosugi Y."/>
            <person name="Izuno A."/>
            <person name="Isagi Y."/>
            <person name="Lee S.L."/>
            <person name="Shimizu K.K."/>
        </authorList>
    </citation>
    <scope>NUCLEOTIDE SEQUENCE [LARGE SCALE GENOMIC DNA]</scope>
    <source>
        <strain evidence="2">214</strain>
    </source>
</reference>